<proteinExistence type="predicted"/>
<reference evidence="3" key="1">
    <citation type="submission" date="2023-03" db="EMBL/GenBank/DDBJ databases">
        <title>Massive genome expansion in bonnet fungi (Mycena s.s.) driven by repeated elements and novel gene families across ecological guilds.</title>
        <authorList>
            <consortium name="Lawrence Berkeley National Laboratory"/>
            <person name="Harder C.B."/>
            <person name="Miyauchi S."/>
            <person name="Viragh M."/>
            <person name="Kuo A."/>
            <person name="Thoen E."/>
            <person name="Andreopoulos B."/>
            <person name="Lu D."/>
            <person name="Skrede I."/>
            <person name="Drula E."/>
            <person name="Henrissat B."/>
            <person name="Morin E."/>
            <person name="Kohler A."/>
            <person name="Barry K."/>
            <person name="LaButti K."/>
            <person name="Morin E."/>
            <person name="Salamov A."/>
            <person name="Lipzen A."/>
            <person name="Mereny Z."/>
            <person name="Hegedus B."/>
            <person name="Baldrian P."/>
            <person name="Stursova M."/>
            <person name="Weitz H."/>
            <person name="Taylor A."/>
            <person name="Grigoriev I.V."/>
            <person name="Nagy L.G."/>
            <person name="Martin F."/>
            <person name="Kauserud H."/>
        </authorList>
    </citation>
    <scope>NUCLEOTIDE SEQUENCE</scope>
    <source>
        <strain evidence="3">CBHHK200</strain>
    </source>
</reference>
<evidence type="ECO:0000313" key="3">
    <source>
        <dbReference type="EMBL" id="KAJ7043789.1"/>
    </source>
</evidence>
<keyword evidence="2" id="KW-0812">Transmembrane</keyword>
<organism evidence="3 4">
    <name type="scientific">Mycena alexandri</name>
    <dbReference type="NCBI Taxonomy" id="1745969"/>
    <lineage>
        <taxon>Eukaryota</taxon>
        <taxon>Fungi</taxon>
        <taxon>Dikarya</taxon>
        <taxon>Basidiomycota</taxon>
        <taxon>Agaricomycotina</taxon>
        <taxon>Agaricomycetes</taxon>
        <taxon>Agaricomycetidae</taxon>
        <taxon>Agaricales</taxon>
        <taxon>Marasmiineae</taxon>
        <taxon>Mycenaceae</taxon>
        <taxon>Mycena</taxon>
    </lineage>
</organism>
<dbReference type="AlphaFoldDB" id="A0AAD6TC11"/>
<keyword evidence="4" id="KW-1185">Reference proteome</keyword>
<feature type="region of interest" description="Disordered" evidence="1">
    <location>
        <begin position="128"/>
        <end position="209"/>
    </location>
</feature>
<name>A0AAD6TC11_9AGAR</name>
<accession>A0AAD6TC11</accession>
<evidence type="ECO:0000313" key="4">
    <source>
        <dbReference type="Proteomes" id="UP001218188"/>
    </source>
</evidence>
<sequence length="271" mass="29782">MPGIPDGSLPILTSLLSPATVAKVTLYIIGLVLIIASLYYVSPTRLTRVLSDAMSNLDKLSADILSAGLLGLMTPDKVAAVGMFRAETLLHSLSWRATICEFFKGRSLTLYRCINEVRDLETHIRILEQEHRRPPKQDARIWPPPPPSSSSSQQPPPQQQQPQPQPQTKQSWPPAPPYAQPYSGAQREPYPRQGPTSTSGSSGGNVAPAYRQQGGAMKMEGFNAFYVEHPLKHVEMSKLYSLSGQRAGFMRIFDVASVRLGGSPETFRVAK</sequence>
<feature type="transmembrane region" description="Helical" evidence="2">
    <location>
        <begin position="20"/>
        <end position="41"/>
    </location>
</feature>
<evidence type="ECO:0000256" key="1">
    <source>
        <dbReference type="SAM" id="MobiDB-lite"/>
    </source>
</evidence>
<gene>
    <name evidence="3" type="ORF">C8F04DRAFT_1175539</name>
</gene>
<dbReference type="EMBL" id="JARJCM010000009">
    <property type="protein sequence ID" value="KAJ7043789.1"/>
    <property type="molecule type" value="Genomic_DNA"/>
</dbReference>
<dbReference type="Proteomes" id="UP001218188">
    <property type="component" value="Unassembled WGS sequence"/>
</dbReference>
<comment type="caution">
    <text evidence="3">The sequence shown here is derived from an EMBL/GenBank/DDBJ whole genome shotgun (WGS) entry which is preliminary data.</text>
</comment>
<protein>
    <submittedName>
        <fullName evidence="3">Uncharacterized protein</fullName>
    </submittedName>
</protein>
<feature type="compositionally biased region" description="Basic and acidic residues" evidence="1">
    <location>
        <begin position="128"/>
        <end position="139"/>
    </location>
</feature>
<keyword evidence="2" id="KW-0472">Membrane</keyword>
<keyword evidence="2" id="KW-1133">Transmembrane helix</keyword>
<evidence type="ECO:0000256" key="2">
    <source>
        <dbReference type="SAM" id="Phobius"/>
    </source>
</evidence>
<feature type="compositionally biased region" description="Pro residues" evidence="1">
    <location>
        <begin position="142"/>
        <end position="165"/>
    </location>
</feature>